<accession>A0A518DUW9</accession>
<name>A0A518DUW9_9BACT</name>
<dbReference type="RefSeq" id="WP_145054343.1">
    <property type="nucleotide sequence ID" value="NZ_CP036433.1"/>
</dbReference>
<proteinExistence type="predicted"/>
<dbReference type="PANTHER" id="PTHR23150:SF19">
    <property type="entry name" value="FORMYLGLYCINE-GENERATING ENZYME"/>
    <property type="match status" value="1"/>
</dbReference>
<dbReference type="PANTHER" id="PTHR23150">
    <property type="entry name" value="SULFATASE MODIFYING FACTOR 1, 2"/>
    <property type="match status" value="1"/>
</dbReference>
<dbReference type="OrthoDB" id="9812426at2"/>
<keyword evidence="3" id="KW-0418">Kinase</keyword>
<dbReference type="Pfam" id="PF03781">
    <property type="entry name" value="FGE-sulfatase"/>
    <property type="match status" value="1"/>
</dbReference>
<dbReference type="InterPro" id="IPR042095">
    <property type="entry name" value="SUMF_sf"/>
</dbReference>
<keyword evidence="1" id="KW-0732">Signal</keyword>
<sequence precursor="true">MTQLNRFAALLLLLAAAPALAVDTPGLVQEKPAKGPFVKTAHGYMVPYESRLPGSEVVFKMMPIPGGKFRLGSPASEAGRKDDEGPQFEVQVEPFWMSATEITWAEYKQFMSLHDIFKKFDTRRERRVTDENRADAITAPSNLYDPSFTFQSGSDPQQPALSMSQYAAKQYTKWLSLTGGIFYRLPTEAEWEHAARAGTKTAFSFGDDPAQLGDYAWFTKNADDKTHKVGQKKPNAWGLYDMHGNVSEWVLDGYEAKGYERFTDKSVAAADAVQWPTKLYPRVVRGGSFDDVAVGCRSAVRHKSNDDDWRAEDPNIPLSPWWFTSDYALGVGFRLLRPLEPPPRAEQEKFWRADLELVQEDVMYRIEQEGRGALGVVDPTLIDAIEELNR</sequence>
<organism evidence="3 4">
    <name type="scientific">Lignipirellula cremea</name>
    <dbReference type="NCBI Taxonomy" id="2528010"/>
    <lineage>
        <taxon>Bacteria</taxon>
        <taxon>Pseudomonadati</taxon>
        <taxon>Planctomycetota</taxon>
        <taxon>Planctomycetia</taxon>
        <taxon>Pirellulales</taxon>
        <taxon>Pirellulaceae</taxon>
        <taxon>Lignipirellula</taxon>
    </lineage>
</organism>
<dbReference type="InterPro" id="IPR005532">
    <property type="entry name" value="SUMF_dom"/>
</dbReference>
<dbReference type="Proteomes" id="UP000317648">
    <property type="component" value="Chromosome"/>
</dbReference>
<dbReference type="EMBL" id="CP036433">
    <property type="protein sequence ID" value="QDU95629.1"/>
    <property type="molecule type" value="Genomic_DNA"/>
</dbReference>
<evidence type="ECO:0000259" key="2">
    <source>
        <dbReference type="Pfam" id="PF03781"/>
    </source>
</evidence>
<dbReference type="InterPro" id="IPR016187">
    <property type="entry name" value="CTDL_fold"/>
</dbReference>
<protein>
    <submittedName>
        <fullName evidence="3">Serine/threonine-protein kinase pkn1</fullName>
        <ecNumber evidence="3">2.7.11.1</ecNumber>
    </submittedName>
</protein>
<feature type="domain" description="Sulfatase-modifying factor enzyme-like" evidence="2">
    <location>
        <begin position="60"/>
        <end position="310"/>
    </location>
</feature>
<dbReference type="SUPFAM" id="SSF56436">
    <property type="entry name" value="C-type lectin-like"/>
    <property type="match status" value="1"/>
</dbReference>
<evidence type="ECO:0000313" key="3">
    <source>
        <dbReference type="EMBL" id="QDU95629.1"/>
    </source>
</evidence>
<dbReference type="GO" id="GO:0004674">
    <property type="term" value="F:protein serine/threonine kinase activity"/>
    <property type="evidence" value="ECO:0007669"/>
    <property type="project" value="UniProtKB-EC"/>
</dbReference>
<dbReference type="KEGG" id="lcre:Pla8534_34450"/>
<dbReference type="InterPro" id="IPR051043">
    <property type="entry name" value="Sulfatase_Mod_Factor_Kinase"/>
</dbReference>
<dbReference type="Gene3D" id="3.90.1580.10">
    <property type="entry name" value="paralog of FGE (formylglycine-generating enzyme)"/>
    <property type="match status" value="1"/>
</dbReference>
<gene>
    <name evidence="3" type="primary">pkn1_11</name>
    <name evidence="3" type="ORF">Pla8534_34450</name>
</gene>
<dbReference type="GO" id="GO:0120147">
    <property type="term" value="F:formylglycine-generating oxidase activity"/>
    <property type="evidence" value="ECO:0007669"/>
    <property type="project" value="TreeGrafter"/>
</dbReference>
<evidence type="ECO:0000256" key="1">
    <source>
        <dbReference type="SAM" id="SignalP"/>
    </source>
</evidence>
<dbReference type="AlphaFoldDB" id="A0A518DUW9"/>
<reference evidence="3 4" key="1">
    <citation type="submission" date="2019-02" db="EMBL/GenBank/DDBJ databases">
        <title>Deep-cultivation of Planctomycetes and their phenomic and genomic characterization uncovers novel biology.</title>
        <authorList>
            <person name="Wiegand S."/>
            <person name="Jogler M."/>
            <person name="Boedeker C."/>
            <person name="Pinto D."/>
            <person name="Vollmers J."/>
            <person name="Rivas-Marin E."/>
            <person name="Kohn T."/>
            <person name="Peeters S.H."/>
            <person name="Heuer A."/>
            <person name="Rast P."/>
            <person name="Oberbeckmann S."/>
            <person name="Bunk B."/>
            <person name="Jeske O."/>
            <person name="Meyerdierks A."/>
            <person name="Storesund J.E."/>
            <person name="Kallscheuer N."/>
            <person name="Luecker S."/>
            <person name="Lage O.M."/>
            <person name="Pohl T."/>
            <person name="Merkel B.J."/>
            <person name="Hornburger P."/>
            <person name="Mueller R.-W."/>
            <person name="Bruemmer F."/>
            <person name="Labrenz M."/>
            <person name="Spormann A.M."/>
            <person name="Op den Camp H."/>
            <person name="Overmann J."/>
            <person name="Amann R."/>
            <person name="Jetten M.S.M."/>
            <person name="Mascher T."/>
            <person name="Medema M.H."/>
            <person name="Devos D.P."/>
            <person name="Kaster A.-K."/>
            <person name="Ovreas L."/>
            <person name="Rohde M."/>
            <person name="Galperin M.Y."/>
            <person name="Jogler C."/>
        </authorList>
    </citation>
    <scope>NUCLEOTIDE SEQUENCE [LARGE SCALE GENOMIC DNA]</scope>
    <source>
        <strain evidence="3 4">Pla85_3_4</strain>
    </source>
</reference>
<feature type="chain" id="PRO_5022003975" evidence="1">
    <location>
        <begin position="22"/>
        <end position="390"/>
    </location>
</feature>
<evidence type="ECO:0000313" key="4">
    <source>
        <dbReference type="Proteomes" id="UP000317648"/>
    </source>
</evidence>
<keyword evidence="3" id="KW-0808">Transferase</keyword>
<keyword evidence="4" id="KW-1185">Reference proteome</keyword>
<dbReference type="EC" id="2.7.11.1" evidence="3"/>
<feature type="signal peptide" evidence="1">
    <location>
        <begin position="1"/>
        <end position="21"/>
    </location>
</feature>